<accession>A0A521ATQ7</accession>
<dbReference type="PIRSF" id="PIRSF000126">
    <property type="entry name" value="11-beta-HSD1"/>
    <property type="match status" value="1"/>
</dbReference>
<dbReference type="InterPro" id="IPR051019">
    <property type="entry name" value="VLCFA-Steroid_DH"/>
</dbReference>
<protein>
    <recommendedName>
        <fullName evidence="5">Short-chain dehydrogenase</fullName>
    </recommendedName>
</protein>
<dbReference type="Gene3D" id="3.40.50.720">
    <property type="entry name" value="NAD(P)-binding Rossmann-like Domain"/>
    <property type="match status" value="1"/>
</dbReference>
<dbReference type="InterPro" id="IPR036291">
    <property type="entry name" value="NAD(P)-bd_dom_sf"/>
</dbReference>
<dbReference type="AlphaFoldDB" id="A0A521ATQ7"/>
<keyword evidence="4" id="KW-1185">Reference proteome</keyword>
<sequence length="263" mass="28871">MEKTYGPWALITGASSGIGKEFAYQLASKDINLVLSSRRKQVLEKIGRDVQEKFGIQYQAIRADLSEENAVDELLQSVSDLDIGLVVSNAGTGNPGEFIHKKMDDLLSMIHTSVLTHLKISHHFANKFVERGRGGLILVSAMGAKNGLPFMANDAGTRAYIRSLGLGLHEELRRYKVNVTVLETTPTDTPIVPALGFEADKMPLNPINTKQCVKETLSAFQKNQPLVLPGRKFRILSALTPSSLMRKMNGKMLAKGNGINGYY</sequence>
<name>A0A521ATQ7_9BACT</name>
<dbReference type="EMBL" id="FXTP01000001">
    <property type="protein sequence ID" value="SMO38000.1"/>
    <property type="molecule type" value="Genomic_DNA"/>
</dbReference>
<dbReference type="PANTHER" id="PTHR43899:SF13">
    <property type="entry name" value="RH59310P"/>
    <property type="match status" value="1"/>
</dbReference>
<dbReference type="OrthoDB" id="9808814at2"/>
<evidence type="ECO:0000256" key="1">
    <source>
        <dbReference type="ARBA" id="ARBA00006484"/>
    </source>
</evidence>
<dbReference type="RefSeq" id="WP_142452867.1">
    <property type="nucleotide sequence ID" value="NZ_FXTP01000001.1"/>
</dbReference>
<keyword evidence="2" id="KW-0560">Oxidoreductase</keyword>
<comment type="similarity">
    <text evidence="1">Belongs to the short-chain dehydrogenases/reductases (SDR) family.</text>
</comment>
<dbReference type="PRINTS" id="PR00081">
    <property type="entry name" value="GDHRDH"/>
</dbReference>
<reference evidence="3 4" key="1">
    <citation type="submission" date="2017-05" db="EMBL/GenBank/DDBJ databases">
        <authorList>
            <person name="Varghese N."/>
            <person name="Submissions S."/>
        </authorList>
    </citation>
    <scope>NUCLEOTIDE SEQUENCE [LARGE SCALE GENOMIC DNA]</scope>
    <source>
        <strain evidence="3 4">DSM 21985</strain>
    </source>
</reference>
<dbReference type="PANTHER" id="PTHR43899">
    <property type="entry name" value="RH59310P"/>
    <property type="match status" value="1"/>
</dbReference>
<evidence type="ECO:0008006" key="5">
    <source>
        <dbReference type="Google" id="ProtNLM"/>
    </source>
</evidence>
<dbReference type="InterPro" id="IPR002347">
    <property type="entry name" value="SDR_fam"/>
</dbReference>
<evidence type="ECO:0000313" key="4">
    <source>
        <dbReference type="Proteomes" id="UP000317557"/>
    </source>
</evidence>
<proteinExistence type="inferred from homology"/>
<dbReference type="Pfam" id="PF00106">
    <property type="entry name" value="adh_short"/>
    <property type="match status" value="1"/>
</dbReference>
<gene>
    <name evidence="3" type="ORF">SAMN06265219_101358</name>
</gene>
<organism evidence="3 4">
    <name type="scientific">Gracilimonas mengyeensis</name>
    <dbReference type="NCBI Taxonomy" id="1302730"/>
    <lineage>
        <taxon>Bacteria</taxon>
        <taxon>Pseudomonadati</taxon>
        <taxon>Balneolota</taxon>
        <taxon>Balneolia</taxon>
        <taxon>Balneolales</taxon>
        <taxon>Balneolaceae</taxon>
        <taxon>Gracilimonas</taxon>
    </lineage>
</organism>
<dbReference type="SUPFAM" id="SSF51735">
    <property type="entry name" value="NAD(P)-binding Rossmann-fold domains"/>
    <property type="match status" value="1"/>
</dbReference>
<dbReference type="Proteomes" id="UP000317557">
    <property type="component" value="Unassembled WGS sequence"/>
</dbReference>
<dbReference type="GO" id="GO:0016491">
    <property type="term" value="F:oxidoreductase activity"/>
    <property type="evidence" value="ECO:0007669"/>
    <property type="project" value="UniProtKB-KW"/>
</dbReference>
<evidence type="ECO:0000256" key="2">
    <source>
        <dbReference type="ARBA" id="ARBA00023002"/>
    </source>
</evidence>
<evidence type="ECO:0000313" key="3">
    <source>
        <dbReference type="EMBL" id="SMO38000.1"/>
    </source>
</evidence>